<accession>A0A1C7M3G0</accession>
<dbReference type="AlphaFoldDB" id="A0A1C7M3G0"/>
<dbReference type="SUPFAM" id="SSF64153">
    <property type="entry name" value="YjeF N-terminal domain-like"/>
    <property type="match status" value="1"/>
</dbReference>
<dbReference type="InterPro" id="IPR004443">
    <property type="entry name" value="YjeF_N_dom"/>
</dbReference>
<dbReference type="Pfam" id="PF03853">
    <property type="entry name" value="YjeF_N"/>
    <property type="match status" value="1"/>
</dbReference>
<keyword evidence="7" id="KW-0862">Zinc</keyword>
<keyword evidence="17" id="KW-1185">Reference proteome</keyword>
<evidence type="ECO:0000256" key="6">
    <source>
        <dbReference type="ARBA" id="ARBA00022771"/>
    </source>
</evidence>
<dbReference type="InterPro" id="IPR036652">
    <property type="entry name" value="YjeF_N_dom_sf"/>
</dbReference>
<dbReference type="GO" id="GO:0000166">
    <property type="term" value="F:nucleotide binding"/>
    <property type="evidence" value="ECO:0007669"/>
    <property type="project" value="UniProtKB-KW"/>
</dbReference>
<evidence type="ECO:0000313" key="16">
    <source>
        <dbReference type="EMBL" id="OBZ71298.1"/>
    </source>
</evidence>
<evidence type="ECO:0000256" key="4">
    <source>
        <dbReference type="ARBA" id="ARBA00022723"/>
    </source>
</evidence>
<keyword evidence="4" id="KW-0479">Metal-binding</keyword>
<dbReference type="Proteomes" id="UP000092993">
    <property type="component" value="Unassembled WGS sequence"/>
</dbReference>
<evidence type="ECO:0000259" key="14">
    <source>
        <dbReference type="PROSITE" id="PS50865"/>
    </source>
</evidence>
<reference evidence="16 17" key="1">
    <citation type="submission" date="2016-03" db="EMBL/GenBank/DDBJ databases">
        <title>Whole genome sequencing of Grifola frondosa 9006-11.</title>
        <authorList>
            <person name="Min B."/>
            <person name="Park H."/>
            <person name="Kim J.-G."/>
            <person name="Cho H."/>
            <person name="Oh Y.-L."/>
            <person name="Kong W.-S."/>
            <person name="Choi I.-G."/>
        </authorList>
    </citation>
    <scope>NUCLEOTIDE SEQUENCE [LARGE SCALE GENOMIC DNA]</scope>
    <source>
        <strain evidence="16 17">9006-11</strain>
    </source>
</reference>
<dbReference type="NCBIfam" id="TIGR00197">
    <property type="entry name" value="yjeF_nterm"/>
    <property type="match status" value="1"/>
</dbReference>
<name>A0A1C7M3G0_GRIFR</name>
<comment type="catalytic activity">
    <reaction evidence="2">
        <text>(6R)-NADPHX = (6S)-NADPHX</text>
        <dbReference type="Rhea" id="RHEA:32227"/>
        <dbReference type="ChEBI" id="CHEBI:64076"/>
        <dbReference type="ChEBI" id="CHEBI:64077"/>
        <dbReference type="EC" id="5.1.99.6"/>
    </reaction>
</comment>
<dbReference type="EMBL" id="LUGG01000011">
    <property type="protein sequence ID" value="OBZ71298.1"/>
    <property type="molecule type" value="Genomic_DNA"/>
</dbReference>
<dbReference type="GO" id="GO:0052856">
    <property type="term" value="F:NAD(P)HX epimerase activity"/>
    <property type="evidence" value="ECO:0007669"/>
    <property type="project" value="UniProtKB-EC"/>
</dbReference>
<evidence type="ECO:0000256" key="2">
    <source>
        <dbReference type="ARBA" id="ARBA00000909"/>
    </source>
</evidence>
<evidence type="ECO:0000256" key="1">
    <source>
        <dbReference type="ARBA" id="ARBA00000013"/>
    </source>
</evidence>
<dbReference type="EC" id="5.1.99.6" evidence="3"/>
<dbReference type="PANTHER" id="PTHR13232:SF10">
    <property type="entry name" value="NAD(P)H-HYDRATE EPIMERASE"/>
    <property type="match status" value="1"/>
</dbReference>
<dbReference type="GO" id="GO:0008270">
    <property type="term" value="F:zinc ion binding"/>
    <property type="evidence" value="ECO:0007669"/>
    <property type="project" value="UniProtKB-KW"/>
</dbReference>
<keyword evidence="11" id="KW-0413">Isomerase</keyword>
<dbReference type="PROSITE" id="PS51385">
    <property type="entry name" value="YJEF_N"/>
    <property type="match status" value="1"/>
</dbReference>
<dbReference type="Pfam" id="PF01753">
    <property type="entry name" value="zf-MYND"/>
    <property type="match status" value="1"/>
</dbReference>
<evidence type="ECO:0000256" key="9">
    <source>
        <dbReference type="ARBA" id="ARBA00022958"/>
    </source>
</evidence>
<keyword evidence="10" id="KW-0520">NAD</keyword>
<dbReference type="PROSITE" id="PS50865">
    <property type="entry name" value="ZF_MYND_2"/>
    <property type="match status" value="1"/>
</dbReference>
<keyword evidence="8" id="KW-0521">NADP</keyword>
<comment type="caution">
    <text evidence="16">The sequence shown here is derived from an EMBL/GenBank/DDBJ whole genome shotgun (WGS) entry which is preliminary data.</text>
</comment>
<organism evidence="16 17">
    <name type="scientific">Grifola frondosa</name>
    <name type="common">Maitake</name>
    <name type="synonym">Polyporus frondosus</name>
    <dbReference type="NCBI Taxonomy" id="5627"/>
    <lineage>
        <taxon>Eukaryota</taxon>
        <taxon>Fungi</taxon>
        <taxon>Dikarya</taxon>
        <taxon>Basidiomycota</taxon>
        <taxon>Agaricomycotina</taxon>
        <taxon>Agaricomycetes</taxon>
        <taxon>Polyporales</taxon>
        <taxon>Grifolaceae</taxon>
        <taxon>Grifola</taxon>
    </lineage>
</organism>
<dbReference type="SUPFAM" id="SSF144232">
    <property type="entry name" value="HIT/MYND zinc finger-like"/>
    <property type="match status" value="1"/>
</dbReference>
<proteinExistence type="predicted"/>
<evidence type="ECO:0000256" key="11">
    <source>
        <dbReference type="ARBA" id="ARBA00023235"/>
    </source>
</evidence>
<evidence type="ECO:0000256" key="3">
    <source>
        <dbReference type="ARBA" id="ARBA00012228"/>
    </source>
</evidence>
<keyword evidence="5" id="KW-0547">Nucleotide-binding</keyword>
<evidence type="ECO:0000256" key="12">
    <source>
        <dbReference type="PROSITE-ProRule" id="PRU00134"/>
    </source>
</evidence>
<dbReference type="Gene3D" id="6.10.140.2220">
    <property type="match status" value="1"/>
</dbReference>
<keyword evidence="9" id="KW-0630">Potassium</keyword>
<gene>
    <name evidence="16" type="ORF">A0H81_08397</name>
</gene>
<dbReference type="InterPro" id="IPR002893">
    <property type="entry name" value="Znf_MYND"/>
</dbReference>
<protein>
    <recommendedName>
        <fullName evidence="3">NAD(P)H-hydrate epimerase</fullName>
        <ecNumber evidence="3">5.1.99.6</ecNumber>
    </recommendedName>
</protein>
<evidence type="ECO:0000256" key="8">
    <source>
        <dbReference type="ARBA" id="ARBA00022857"/>
    </source>
</evidence>
<evidence type="ECO:0000256" key="5">
    <source>
        <dbReference type="ARBA" id="ARBA00022741"/>
    </source>
</evidence>
<feature type="region of interest" description="Disordered" evidence="13">
    <location>
        <begin position="1"/>
        <end position="21"/>
    </location>
</feature>
<evidence type="ECO:0000313" key="17">
    <source>
        <dbReference type="Proteomes" id="UP000092993"/>
    </source>
</evidence>
<keyword evidence="6 12" id="KW-0863">Zinc-finger</keyword>
<feature type="non-terminal residue" evidence="16">
    <location>
        <position position="1"/>
    </location>
</feature>
<evidence type="ECO:0000256" key="13">
    <source>
        <dbReference type="SAM" id="MobiDB-lite"/>
    </source>
</evidence>
<dbReference type="STRING" id="5627.A0A1C7M3G0"/>
<dbReference type="PANTHER" id="PTHR13232">
    <property type="entry name" value="NAD(P)H-HYDRATE EPIMERASE"/>
    <property type="match status" value="1"/>
</dbReference>
<comment type="catalytic activity">
    <reaction evidence="1">
        <text>(6R)-NADHX = (6S)-NADHX</text>
        <dbReference type="Rhea" id="RHEA:32215"/>
        <dbReference type="ChEBI" id="CHEBI:64074"/>
        <dbReference type="ChEBI" id="CHEBI:64075"/>
        <dbReference type="EC" id="5.1.99.6"/>
    </reaction>
</comment>
<evidence type="ECO:0000256" key="7">
    <source>
        <dbReference type="ARBA" id="ARBA00022833"/>
    </source>
</evidence>
<dbReference type="InterPro" id="IPR032976">
    <property type="entry name" value="YJEFN_prot_NAXE-like"/>
</dbReference>
<dbReference type="GO" id="GO:0005739">
    <property type="term" value="C:mitochondrion"/>
    <property type="evidence" value="ECO:0007669"/>
    <property type="project" value="TreeGrafter"/>
</dbReference>
<evidence type="ECO:0000256" key="10">
    <source>
        <dbReference type="ARBA" id="ARBA00023027"/>
    </source>
</evidence>
<dbReference type="Gene3D" id="3.40.50.10260">
    <property type="entry name" value="YjeF N-terminal domain"/>
    <property type="match status" value="1"/>
</dbReference>
<feature type="domain" description="YjeF N-terminal" evidence="15">
    <location>
        <begin position="317"/>
        <end position="531"/>
    </location>
</feature>
<dbReference type="OrthoDB" id="10064708at2759"/>
<evidence type="ECO:0000259" key="15">
    <source>
        <dbReference type="PROSITE" id="PS51385"/>
    </source>
</evidence>
<feature type="domain" description="MYND-type" evidence="14">
    <location>
        <begin position="232"/>
        <end position="296"/>
    </location>
</feature>
<sequence length="555" mass="61488">QAFSRSHRVEVQPPTDVSTPLLQPPCRHACSPLLQIHPTSLSMSELVCQKLDNDATDMLIDKWLERPHRPIHTMNGSSASESASTMLTSVLVGSRSSSGTKARLSPRTYSPAPSTLDVSFLSIAHGSRTMLPELMLLRGMHDRGCDDVYVIVTDLKRQEMDQVTESTFNMCADTQLLARRLPNPGCTDNCCELIRFPKLGLESASVLCTKKKVRYQYGRRARPKEMCNWIDCHICFTDDPVREGNSETGSSEGSEGSVDDSQAPKFAGFVCSRCKLVKYCSAEHQRQDWDEHRRSSRIDPCLTFDHHVDAYLTAKLAQQIDEELMSSAGAFSLDQLMELAGLACAQTLATVYSTEKYPRVLVCCGPGNQGGDGLVAARHLGMFGYKPTIWMPKLPAQPAGSKEIYRRLKFQCDNCNIQTLAPSADSSSLRDVLARSDVILDAIFGFSFQRPSRPRSTPPSRCSRVRPAHRFCGYPVRVGRRAGNAQGVGLEPDVLVSLTAPKEGVRCFKGRHFLGGRFVSKVMEEKHQLKLPAYPGFSQIVELPRVAEEEGSQKL</sequence>